<organism evidence="2">
    <name type="scientific">marine sediment metagenome</name>
    <dbReference type="NCBI Taxonomy" id="412755"/>
    <lineage>
        <taxon>unclassified sequences</taxon>
        <taxon>metagenomes</taxon>
        <taxon>ecological metagenomes</taxon>
    </lineage>
</organism>
<dbReference type="AlphaFoldDB" id="X1NJB2"/>
<feature type="domain" description="Methyltransferase" evidence="1">
    <location>
        <begin position="44"/>
        <end position="138"/>
    </location>
</feature>
<dbReference type="CDD" id="cd02440">
    <property type="entry name" value="AdoMet_MTases"/>
    <property type="match status" value="1"/>
</dbReference>
<dbReference type="InterPro" id="IPR050723">
    <property type="entry name" value="CFA/CMAS"/>
</dbReference>
<accession>X1NJB2</accession>
<dbReference type="Pfam" id="PF13649">
    <property type="entry name" value="Methyltransf_25"/>
    <property type="match status" value="1"/>
</dbReference>
<dbReference type="PANTHER" id="PTHR43667">
    <property type="entry name" value="CYCLOPROPANE-FATTY-ACYL-PHOSPHOLIPID SYNTHASE"/>
    <property type="match status" value="1"/>
</dbReference>
<dbReference type="PANTHER" id="PTHR43667:SF2">
    <property type="entry name" value="FATTY ACID C-METHYL TRANSFERASE"/>
    <property type="match status" value="1"/>
</dbReference>
<name>X1NJB2_9ZZZZ</name>
<dbReference type="SUPFAM" id="SSF53335">
    <property type="entry name" value="S-adenosyl-L-methionine-dependent methyltransferases"/>
    <property type="match status" value="1"/>
</dbReference>
<protein>
    <recommendedName>
        <fullName evidence="1">Methyltransferase domain-containing protein</fullName>
    </recommendedName>
</protein>
<dbReference type="InterPro" id="IPR029063">
    <property type="entry name" value="SAM-dependent_MTases_sf"/>
</dbReference>
<reference evidence="2" key="1">
    <citation type="journal article" date="2014" name="Front. Microbiol.">
        <title>High frequency of phylogenetically diverse reductive dehalogenase-homologous genes in deep subseafloor sedimentary metagenomes.</title>
        <authorList>
            <person name="Kawai M."/>
            <person name="Futagami T."/>
            <person name="Toyoda A."/>
            <person name="Takaki Y."/>
            <person name="Nishi S."/>
            <person name="Hori S."/>
            <person name="Arai W."/>
            <person name="Tsubouchi T."/>
            <person name="Morono Y."/>
            <person name="Uchiyama I."/>
            <person name="Ito T."/>
            <person name="Fujiyama A."/>
            <person name="Inagaki F."/>
            <person name="Takami H."/>
        </authorList>
    </citation>
    <scope>NUCLEOTIDE SEQUENCE</scope>
    <source>
        <strain evidence="2">Expedition CK06-06</strain>
    </source>
</reference>
<dbReference type="Gene3D" id="3.40.50.150">
    <property type="entry name" value="Vaccinia Virus protein VP39"/>
    <property type="match status" value="1"/>
</dbReference>
<proteinExistence type="predicted"/>
<dbReference type="InterPro" id="IPR041698">
    <property type="entry name" value="Methyltransf_25"/>
</dbReference>
<gene>
    <name evidence="2" type="ORF">S06H3_46845</name>
</gene>
<evidence type="ECO:0000313" key="2">
    <source>
        <dbReference type="EMBL" id="GAI44107.1"/>
    </source>
</evidence>
<comment type="caution">
    <text evidence="2">The sequence shown here is derived from an EMBL/GenBank/DDBJ whole genome shotgun (WGS) entry which is preliminary data.</text>
</comment>
<evidence type="ECO:0000259" key="1">
    <source>
        <dbReference type="Pfam" id="PF13649"/>
    </source>
</evidence>
<dbReference type="EMBL" id="BARV01029369">
    <property type="protein sequence ID" value="GAI44107.1"/>
    <property type="molecule type" value="Genomic_DNA"/>
</dbReference>
<sequence length="253" mass="28858">MEWKMDPWKFYDVTHKRHVVCNPMNTTKLDELIGLLTLNPRAAVLDIACGKGEMLTRLAERYRVSGVGVDISPYCVADVKQKLEERVSDARIEILKMDGADYKADQFFDLAMCIGASWVYKGHQGTLRALKSMTKPGGLVLVGEPFWIKEPEKAYLAAESHKRDMFGTHYENVLVGEEEGLVPLYTMVSNQDDWDRYETLQWYAAAMHAGENEDDPDVPEILARVAHGRTNYLRWGRNTLGWALYLFRNSGPH</sequence>